<dbReference type="Proteomes" id="UP000265566">
    <property type="component" value="Chromosome 6"/>
</dbReference>
<dbReference type="OrthoDB" id="1877784at2759"/>
<dbReference type="InterPro" id="IPR008930">
    <property type="entry name" value="Terpenoid_cyclase/PrenylTrfase"/>
</dbReference>
<dbReference type="EMBL" id="PSQE01000006">
    <property type="protein sequence ID" value="RHN51218.1"/>
    <property type="molecule type" value="Genomic_DNA"/>
</dbReference>
<keyword evidence="5" id="KW-0460">Magnesium</keyword>
<dbReference type="EC" id="4.2.3.106" evidence="9"/>
<dbReference type="InterPro" id="IPR036965">
    <property type="entry name" value="Terpene_synth_N_sf"/>
</dbReference>
<evidence type="ECO:0000259" key="13">
    <source>
        <dbReference type="Pfam" id="PF03936"/>
    </source>
</evidence>
<evidence type="ECO:0000313" key="14">
    <source>
        <dbReference type="EMBL" id="RHN51218.1"/>
    </source>
</evidence>
<evidence type="ECO:0000256" key="7">
    <source>
        <dbReference type="ARBA" id="ARBA00050824"/>
    </source>
</evidence>
<comment type="subcellular location">
    <subcellularLocation>
        <location evidence="2">Plastid</location>
        <location evidence="2">Chloroplast stroma</location>
    </subcellularLocation>
</comment>
<keyword evidence="3" id="KW-0479">Metal-binding</keyword>
<comment type="cofactor">
    <cofactor evidence="1">
        <name>Mg(2+)</name>
        <dbReference type="ChEBI" id="CHEBI:18420"/>
    </cofactor>
</comment>
<dbReference type="Pfam" id="PF03936">
    <property type="entry name" value="Terpene_synth_C"/>
    <property type="match status" value="1"/>
</dbReference>
<evidence type="ECO:0000256" key="5">
    <source>
        <dbReference type="ARBA" id="ARBA00022842"/>
    </source>
</evidence>
<evidence type="ECO:0000256" key="11">
    <source>
        <dbReference type="ARBA" id="ARBA00079290"/>
    </source>
</evidence>
<dbReference type="GO" id="GO:0009570">
    <property type="term" value="C:chloroplast stroma"/>
    <property type="evidence" value="ECO:0007669"/>
    <property type="project" value="UniProtKB-SubCell"/>
</dbReference>
<dbReference type="InterPro" id="IPR005630">
    <property type="entry name" value="Terpene_synthase_metal-bd"/>
</dbReference>
<dbReference type="GO" id="GO:0009611">
    <property type="term" value="P:response to wounding"/>
    <property type="evidence" value="ECO:0007669"/>
    <property type="project" value="UniProtKB-ARBA"/>
</dbReference>
<dbReference type="InterPro" id="IPR044814">
    <property type="entry name" value="Terpene_cyclase_plant_C1"/>
</dbReference>
<dbReference type="Pfam" id="PF01397">
    <property type="entry name" value="Terpene_synth"/>
    <property type="match status" value="1"/>
</dbReference>
<comment type="caution">
    <text evidence="14">The sequence shown here is derived from an EMBL/GenBank/DDBJ whole genome shotgun (WGS) entry which is preliminary data.</text>
</comment>
<dbReference type="SFLD" id="SFLDS00005">
    <property type="entry name" value="Isoprenoid_Synthase_Type_I"/>
    <property type="match status" value="1"/>
</dbReference>
<dbReference type="GO" id="GO:0016102">
    <property type="term" value="P:diterpenoid biosynthetic process"/>
    <property type="evidence" value="ECO:0007669"/>
    <property type="project" value="InterPro"/>
</dbReference>
<sequence>MSTLSNSNPETKQRNLADYHPNIWGEYFIQYASESMELDQNIVTQIDTLKSHVRNMLVAKSEKPFEKVKLIDSICRLGLSYHFEKEIDEVLQHIYKSYVENGEIILEDNLFSLAVLFRVLRQHGFYVSPNVFTKFKDEQGNFNETLIMDVEGMLSLYEASHLIVHGEDILEEALAFTSTHLEFIATESSHSLAAQVKYALRQALHKSLPRLEARRYISIYEQDPSHDEILLTFSKLDFNLLQSLHQKEFGNISKWWKELDFSSKLPYARDRIVECCFWTLTVYFEPQYSRARKMLPKINVMLSLIDDTYDSYGTIDELERFTEAIERWDVIVSDDLPDYMKLLYKSFWNVYEEIEQAMIEEGREYILNYYKKEFKKAVQAYMTEARWLNENYIPTTEEYMRVSRTSCCYSLLILASYIGMGDKVTENIFKWVTNEPKIVNGAANICRLMDEIVSTEFEQKRGHVCSLLDCYKKHHGMSREAGIQECQKGVAIAWKDINRDCLRPTEVPMDFLTRALNFSRFMDVFYTDKDNYTHAEGLMKTYIKDVMVDPIPI</sequence>
<evidence type="ECO:0000259" key="12">
    <source>
        <dbReference type="Pfam" id="PF01397"/>
    </source>
</evidence>
<dbReference type="InterPro" id="IPR008949">
    <property type="entry name" value="Isoprenoid_synthase_dom_sf"/>
</dbReference>
<evidence type="ECO:0000256" key="2">
    <source>
        <dbReference type="ARBA" id="ARBA00004470"/>
    </source>
</evidence>
<dbReference type="SUPFAM" id="SSF48239">
    <property type="entry name" value="Terpenoid cyclases/Protein prenyltransferases"/>
    <property type="match status" value="1"/>
</dbReference>
<feature type="domain" description="Terpene synthase N-terminal" evidence="12">
    <location>
        <begin position="23"/>
        <end position="200"/>
    </location>
</feature>
<dbReference type="GO" id="GO:0102701">
    <property type="term" value="F:tricyclene synthase activity"/>
    <property type="evidence" value="ECO:0007669"/>
    <property type="project" value="UniProtKB-EC"/>
</dbReference>
<evidence type="ECO:0000256" key="6">
    <source>
        <dbReference type="ARBA" id="ARBA00023239"/>
    </source>
</evidence>
<dbReference type="Gramene" id="rna35614">
    <property type="protein sequence ID" value="RHN51218.1"/>
    <property type="gene ID" value="gene35614"/>
</dbReference>
<keyword evidence="4" id="KW-0611">Plant defense</keyword>
<evidence type="ECO:0000256" key="10">
    <source>
        <dbReference type="ARBA" id="ARBA00067061"/>
    </source>
</evidence>
<protein>
    <recommendedName>
        <fullName evidence="11">(E)-beta-ocimene synthase</fullName>
        <ecNumber evidence="10">4.2.3.105</ecNumber>
        <ecNumber evidence="9">4.2.3.106</ecNumber>
    </recommendedName>
</protein>
<dbReference type="CDD" id="cd00684">
    <property type="entry name" value="Terpene_cyclase_plant_C1"/>
    <property type="match status" value="1"/>
</dbReference>
<evidence type="ECO:0000256" key="1">
    <source>
        <dbReference type="ARBA" id="ARBA00001946"/>
    </source>
</evidence>
<dbReference type="SUPFAM" id="SSF48576">
    <property type="entry name" value="Terpenoid synthases"/>
    <property type="match status" value="1"/>
</dbReference>
<comment type="catalytic activity">
    <reaction evidence="8">
        <text>(2E)-geranyl diphosphate = tricyclene + diphosphate</text>
        <dbReference type="Rhea" id="RHEA:32687"/>
        <dbReference type="ChEBI" id="CHEBI:33019"/>
        <dbReference type="ChEBI" id="CHEBI:58057"/>
        <dbReference type="ChEBI" id="CHEBI:64266"/>
        <dbReference type="EC" id="4.2.3.105"/>
    </reaction>
</comment>
<dbReference type="GO" id="GO:0010333">
    <property type="term" value="F:terpene synthase activity"/>
    <property type="evidence" value="ECO:0007669"/>
    <property type="project" value="InterPro"/>
</dbReference>
<dbReference type="Gene3D" id="1.10.600.10">
    <property type="entry name" value="Farnesyl Diphosphate Synthase"/>
    <property type="match status" value="1"/>
</dbReference>
<dbReference type="FunFam" id="1.10.600.10:FF:000007">
    <property type="entry name" value="Isoprene synthase, chloroplastic"/>
    <property type="match status" value="1"/>
</dbReference>
<evidence type="ECO:0000256" key="3">
    <source>
        <dbReference type="ARBA" id="ARBA00022723"/>
    </source>
</evidence>
<dbReference type="SFLD" id="SFLDG01019">
    <property type="entry name" value="Terpene_Cyclase_Like_1_C_Termi"/>
    <property type="match status" value="1"/>
</dbReference>
<dbReference type="InterPro" id="IPR034741">
    <property type="entry name" value="Terpene_cyclase-like_1_C"/>
</dbReference>
<evidence type="ECO:0000256" key="8">
    <source>
        <dbReference type="ARBA" id="ARBA00052932"/>
    </source>
</evidence>
<dbReference type="Gene3D" id="1.50.10.130">
    <property type="entry name" value="Terpene synthase, N-terminal domain"/>
    <property type="match status" value="1"/>
</dbReference>
<accession>A0A396HF34</accession>
<reference evidence="15" key="1">
    <citation type="journal article" date="2018" name="Nat. Plants">
        <title>Whole-genome landscape of Medicago truncatula symbiotic genes.</title>
        <authorList>
            <person name="Pecrix Y."/>
            <person name="Staton S.E."/>
            <person name="Sallet E."/>
            <person name="Lelandais-Briere C."/>
            <person name="Moreau S."/>
            <person name="Carrere S."/>
            <person name="Blein T."/>
            <person name="Jardinaud M.F."/>
            <person name="Latrasse D."/>
            <person name="Zouine M."/>
            <person name="Zahm M."/>
            <person name="Kreplak J."/>
            <person name="Mayjonade B."/>
            <person name="Satge C."/>
            <person name="Perez M."/>
            <person name="Cauet S."/>
            <person name="Marande W."/>
            <person name="Chantry-Darmon C."/>
            <person name="Lopez-Roques C."/>
            <person name="Bouchez O."/>
            <person name="Berard A."/>
            <person name="Debelle F."/>
            <person name="Munos S."/>
            <person name="Bendahmane A."/>
            <person name="Berges H."/>
            <person name="Niebel A."/>
            <person name="Buitink J."/>
            <person name="Frugier F."/>
            <person name="Benhamed M."/>
            <person name="Crespi M."/>
            <person name="Gouzy J."/>
            <person name="Gamas P."/>
        </authorList>
    </citation>
    <scope>NUCLEOTIDE SEQUENCE [LARGE SCALE GENOMIC DNA]</scope>
    <source>
        <strain evidence="15">cv. Jemalong A17</strain>
    </source>
</reference>
<evidence type="ECO:0000313" key="15">
    <source>
        <dbReference type="Proteomes" id="UP000265566"/>
    </source>
</evidence>
<proteinExistence type="predicted"/>
<comment type="catalytic activity">
    <reaction evidence="7">
        <text>(2E)-geranyl diphosphate = (E)-beta-ocimene + diphosphate</text>
        <dbReference type="Rhea" id="RHEA:32691"/>
        <dbReference type="ChEBI" id="CHEBI:33019"/>
        <dbReference type="ChEBI" id="CHEBI:58057"/>
        <dbReference type="ChEBI" id="CHEBI:64280"/>
        <dbReference type="EC" id="4.2.3.106"/>
    </reaction>
</comment>
<evidence type="ECO:0000256" key="9">
    <source>
        <dbReference type="ARBA" id="ARBA00067060"/>
    </source>
</evidence>
<dbReference type="PANTHER" id="PTHR31225:SF221">
    <property type="entry name" value="(-)-GERMACRENE D SYNTHASE"/>
    <property type="match status" value="1"/>
</dbReference>
<dbReference type="GO" id="GO:0006952">
    <property type="term" value="P:defense response"/>
    <property type="evidence" value="ECO:0007669"/>
    <property type="project" value="UniProtKB-KW"/>
</dbReference>
<keyword evidence="6 14" id="KW-0456">Lyase</keyword>
<gene>
    <name evidence="14" type="ORF">MtrunA17_Chr6g0466051</name>
</gene>
<name>A0A396HF34_MEDTR</name>
<organism evidence="14 15">
    <name type="scientific">Medicago truncatula</name>
    <name type="common">Barrel medic</name>
    <name type="synonym">Medicago tribuloides</name>
    <dbReference type="NCBI Taxonomy" id="3880"/>
    <lineage>
        <taxon>Eukaryota</taxon>
        <taxon>Viridiplantae</taxon>
        <taxon>Streptophyta</taxon>
        <taxon>Embryophyta</taxon>
        <taxon>Tracheophyta</taxon>
        <taxon>Spermatophyta</taxon>
        <taxon>Magnoliopsida</taxon>
        <taxon>eudicotyledons</taxon>
        <taxon>Gunneridae</taxon>
        <taxon>Pentapetalae</taxon>
        <taxon>rosids</taxon>
        <taxon>fabids</taxon>
        <taxon>Fabales</taxon>
        <taxon>Fabaceae</taxon>
        <taxon>Papilionoideae</taxon>
        <taxon>50 kb inversion clade</taxon>
        <taxon>NPAAA clade</taxon>
        <taxon>Hologalegina</taxon>
        <taxon>IRL clade</taxon>
        <taxon>Trifolieae</taxon>
        <taxon>Medicago</taxon>
    </lineage>
</organism>
<dbReference type="GO" id="GO:0000287">
    <property type="term" value="F:magnesium ion binding"/>
    <property type="evidence" value="ECO:0007669"/>
    <property type="project" value="InterPro"/>
</dbReference>
<dbReference type="AlphaFoldDB" id="A0A396HF34"/>
<dbReference type="EC" id="4.2.3.105" evidence="10"/>
<dbReference type="GO" id="GO:0034768">
    <property type="term" value="F:(E)-beta-ocimene synthase activity"/>
    <property type="evidence" value="ECO:0007669"/>
    <property type="project" value="UniProtKB-EC"/>
</dbReference>
<dbReference type="GO" id="GO:0080027">
    <property type="term" value="P:response to herbivore"/>
    <property type="evidence" value="ECO:0007669"/>
    <property type="project" value="UniProtKB-ARBA"/>
</dbReference>
<dbReference type="InterPro" id="IPR001906">
    <property type="entry name" value="Terpene_synth_N"/>
</dbReference>
<feature type="domain" description="Terpene synthase metal-binding" evidence="13">
    <location>
        <begin position="257"/>
        <end position="496"/>
    </location>
</feature>
<dbReference type="FunFam" id="1.50.10.130:FF:000001">
    <property type="entry name" value="Isoprene synthase, chloroplastic"/>
    <property type="match status" value="1"/>
</dbReference>
<dbReference type="InterPro" id="IPR050148">
    <property type="entry name" value="Terpene_synthase-like"/>
</dbReference>
<evidence type="ECO:0000256" key="4">
    <source>
        <dbReference type="ARBA" id="ARBA00022821"/>
    </source>
</evidence>
<dbReference type="PANTHER" id="PTHR31225">
    <property type="entry name" value="OS04G0344100 PROTEIN-RELATED"/>
    <property type="match status" value="1"/>
</dbReference>